<evidence type="ECO:0000259" key="1">
    <source>
        <dbReference type="SMART" id="SM01321"/>
    </source>
</evidence>
<accession>A0A3A1QYT4</accession>
<dbReference type="GO" id="GO:0006313">
    <property type="term" value="P:DNA transposition"/>
    <property type="evidence" value="ECO:0007669"/>
    <property type="project" value="InterPro"/>
</dbReference>
<evidence type="ECO:0000313" key="3">
    <source>
        <dbReference type="Proteomes" id="UP000265801"/>
    </source>
</evidence>
<dbReference type="RefSeq" id="WP_119546734.1">
    <property type="nucleotide sequence ID" value="NZ_QXIR01000011.1"/>
</dbReference>
<dbReference type="OrthoDB" id="9788881at2"/>
<dbReference type="SMART" id="SM01321">
    <property type="entry name" value="Y1_Tnp"/>
    <property type="match status" value="1"/>
</dbReference>
<name>A0A3A1QYT4_9BACI</name>
<comment type="caution">
    <text evidence="2">The sequence shown here is derived from an EMBL/GenBank/DDBJ whole genome shotgun (WGS) entry which is preliminary data.</text>
</comment>
<dbReference type="Pfam" id="PF01797">
    <property type="entry name" value="Y1_Tnp"/>
    <property type="match status" value="1"/>
</dbReference>
<dbReference type="PANTHER" id="PTHR34322:SF2">
    <property type="entry name" value="TRANSPOSASE IS200-LIKE DOMAIN-CONTAINING PROTEIN"/>
    <property type="match status" value="1"/>
</dbReference>
<dbReference type="SUPFAM" id="SSF143422">
    <property type="entry name" value="Transposase IS200-like"/>
    <property type="match status" value="1"/>
</dbReference>
<dbReference type="AlphaFoldDB" id="A0A3A1QYT4"/>
<protein>
    <submittedName>
        <fullName evidence="2">Transposase</fullName>
    </submittedName>
</protein>
<dbReference type="Proteomes" id="UP000265801">
    <property type="component" value="Unassembled WGS sequence"/>
</dbReference>
<dbReference type="EMBL" id="QXIR01000011">
    <property type="protein sequence ID" value="RIW34267.1"/>
    <property type="molecule type" value="Genomic_DNA"/>
</dbReference>
<feature type="domain" description="Transposase IS200-like" evidence="1">
    <location>
        <begin position="9"/>
        <end position="123"/>
    </location>
</feature>
<sequence length="259" mass="30288">MPCAARRKSKTGIYHIIVRGINRQEIFHDDQDRITYLKTLQRYALLFGLKVYAWCLMDNHVHLLVEEGAEDISITMKRIGVSYVHYYHWKYKTSGHFFENRYKSEVVESKRYFLTVLRYIHQNPLKAGMVKHAVEWEWSNCRGYYENGAFPAGLLNSEPVLLMFAAESEDGKIPFRQFNEVLNIDACMEFTEKNQFRLTDDEARKKIKKVLPSTEIAHVKSMAKKQRDHFLREVKMVPGVSHRQAARILGVSVTLVTRA</sequence>
<dbReference type="Gene3D" id="3.30.70.1290">
    <property type="entry name" value="Transposase IS200-like"/>
    <property type="match status" value="1"/>
</dbReference>
<dbReference type="InterPro" id="IPR036515">
    <property type="entry name" value="Transposase_17_sf"/>
</dbReference>
<keyword evidence="3" id="KW-1185">Reference proteome</keyword>
<reference evidence="2 3" key="1">
    <citation type="submission" date="2018-09" db="EMBL/GenBank/DDBJ databases">
        <title>Bacillus saliacetes sp. nov., isolated from Thai shrimp paste (Ka-pi).</title>
        <authorList>
            <person name="Daroonpunt R."/>
            <person name="Tanasupawat S."/>
            <person name="Yiamsombut S."/>
        </authorList>
    </citation>
    <scope>NUCLEOTIDE SEQUENCE [LARGE SCALE GENOMIC DNA]</scope>
    <source>
        <strain evidence="2 3">SKP7-4</strain>
    </source>
</reference>
<dbReference type="PANTHER" id="PTHR34322">
    <property type="entry name" value="TRANSPOSASE, Y1_TNP DOMAIN-CONTAINING"/>
    <property type="match status" value="1"/>
</dbReference>
<gene>
    <name evidence="2" type="ORF">D3H55_09795</name>
</gene>
<evidence type="ECO:0000313" key="2">
    <source>
        <dbReference type="EMBL" id="RIW34267.1"/>
    </source>
</evidence>
<organism evidence="2 3">
    <name type="scientific">Bacillus salacetis</name>
    <dbReference type="NCBI Taxonomy" id="2315464"/>
    <lineage>
        <taxon>Bacteria</taxon>
        <taxon>Bacillati</taxon>
        <taxon>Bacillota</taxon>
        <taxon>Bacilli</taxon>
        <taxon>Bacillales</taxon>
        <taxon>Bacillaceae</taxon>
        <taxon>Bacillus</taxon>
    </lineage>
</organism>
<dbReference type="InterPro" id="IPR002686">
    <property type="entry name" value="Transposase_17"/>
</dbReference>
<dbReference type="GO" id="GO:0003677">
    <property type="term" value="F:DNA binding"/>
    <property type="evidence" value="ECO:0007669"/>
    <property type="project" value="InterPro"/>
</dbReference>
<dbReference type="GO" id="GO:0004803">
    <property type="term" value="F:transposase activity"/>
    <property type="evidence" value="ECO:0007669"/>
    <property type="project" value="InterPro"/>
</dbReference>
<proteinExistence type="predicted"/>